<evidence type="ECO:0008006" key="5">
    <source>
        <dbReference type="Google" id="ProtNLM"/>
    </source>
</evidence>
<keyword evidence="2" id="KW-0812">Transmembrane</keyword>
<evidence type="ECO:0000256" key="2">
    <source>
        <dbReference type="SAM" id="Phobius"/>
    </source>
</evidence>
<dbReference type="Gene3D" id="3.30.70.60">
    <property type="match status" value="1"/>
</dbReference>
<sequence length="279" mass="29808">MTLRFNRKQTIAVIAAFLIAIMIILFVYFKMYLPSSQNLELKQSELKTSQNRLSLLQTKTMHMTDNTFDNTISLQKKVPVKALSDQLLLDFEKAETISGTSIKEIDFTEGSTNSSSQSISAPSTAAAPSASGSSTASTSNNSNTSTSTTTSSAANSQVANNAANGNANTASLPMGMNSTLVTLSLEASGYFELEDFIRQLESSTRILEVNQIDVKGPNEITTNNQKPTPLTFKITVSAFYMPGLVDLSNQVPKMAIPAAGGKNDPFQGLPDIAAGTNTP</sequence>
<protein>
    <recommendedName>
        <fullName evidence="5">Pilus assembly protein PilO</fullName>
    </recommendedName>
</protein>
<reference evidence="3 4" key="1">
    <citation type="submission" date="2023-03" db="EMBL/GenBank/DDBJ databases">
        <title>Bacillus Genome Sequencing.</title>
        <authorList>
            <person name="Dunlap C."/>
        </authorList>
    </citation>
    <scope>NUCLEOTIDE SEQUENCE [LARGE SCALE GENOMIC DNA]</scope>
    <source>
        <strain evidence="3 4">B-23453</strain>
    </source>
</reference>
<dbReference type="Proteomes" id="UP001341444">
    <property type="component" value="Unassembled WGS sequence"/>
</dbReference>
<comment type="caution">
    <text evidence="3">The sequence shown here is derived from an EMBL/GenBank/DDBJ whole genome shotgun (WGS) entry which is preliminary data.</text>
</comment>
<name>A0ABU6MNK5_9BACI</name>
<feature type="region of interest" description="Disordered" evidence="1">
    <location>
        <begin position="108"/>
        <end position="154"/>
    </location>
</feature>
<dbReference type="RefSeq" id="WP_066261826.1">
    <property type="nucleotide sequence ID" value="NZ_JARMAB010000026.1"/>
</dbReference>
<accession>A0ABU6MNK5</accession>
<keyword evidence="4" id="KW-1185">Reference proteome</keyword>
<keyword evidence="2" id="KW-1133">Transmembrane helix</keyword>
<organism evidence="3 4">
    <name type="scientific">Heyndrickxia acidicola</name>
    <dbReference type="NCBI Taxonomy" id="209389"/>
    <lineage>
        <taxon>Bacteria</taxon>
        <taxon>Bacillati</taxon>
        <taxon>Bacillota</taxon>
        <taxon>Bacilli</taxon>
        <taxon>Bacillales</taxon>
        <taxon>Bacillaceae</taxon>
        <taxon>Heyndrickxia</taxon>
    </lineage>
</organism>
<evidence type="ECO:0000256" key="1">
    <source>
        <dbReference type="SAM" id="MobiDB-lite"/>
    </source>
</evidence>
<proteinExistence type="predicted"/>
<dbReference type="InterPro" id="IPR014717">
    <property type="entry name" value="Transl_elong_EF1B/ribsomal_bS6"/>
</dbReference>
<keyword evidence="2" id="KW-0472">Membrane</keyword>
<dbReference type="EMBL" id="JARMAB010000026">
    <property type="protein sequence ID" value="MED1204797.1"/>
    <property type="molecule type" value="Genomic_DNA"/>
</dbReference>
<evidence type="ECO:0000313" key="4">
    <source>
        <dbReference type="Proteomes" id="UP001341444"/>
    </source>
</evidence>
<feature type="compositionally biased region" description="Low complexity" evidence="1">
    <location>
        <begin position="111"/>
        <end position="154"/>
    </location>
</feature>
<gene>
    <name evidence="3" type="ORF">P4T90_17265</name>
</gene>
<evidence type="ECO:0000313" key="3">
    <source>
        <dbReference type="EMBL" id="MED1204797.1"/>
    </source>
</evidence>
<feature type="transmembrane region" description="Helical" evidence="2">
    <location>
        <begin position="12"/>
        <end position="33"/>
    </location>
</feature>